<evidence type="ECO:0000313" key="11">
    <source>
        <dbReference type="EMBL" id="CAL8122412.1"/>
    </source>
</evidence>
<dbReference type="InterPro" id="IPR013087">
    <property type="entry name" value="Znf_C2H2_type"/>
</dbReference>
<dbReference type="SUPFAM" id="SSF57667">
    <property type="entry name" value="beta-beta-alpha zinc fingers"/>
    <property type="match status" value="2"/>
</dbReference>
<dbReference type="Gene3D" id="3.30.160.60">
    <property type="entry name" value="Classic Zinc Finger"/>
    <property type="match status" value="2"/>
</dbReference>
<feature type="domain" description="C2H2-type" evidence="10">
    <location>
        <begin position="325"/>
        <end position="351"/>
    </location>
</feature>
<comment type="subcellular location">
    <subcellularLocation>
        <location evidence="1">Nucleus</location>
    </subcellularLocation>
</comment>
<evidence type="ECO:0000256" key="4">
    <source>
        <dbReference type="ARBA" id="ARBA00022833"/>
    </source>
</evidence>
<organism evidence="11 12">
    <name type="scientific">Orchesella dallaii</name>
    <dbReference type="NCBI Taxonomy" id="48710"/>
    <lineage>
        <taxon>Eukaryota</taxon>
        <taxon>Metazoa</taxon>
        <taxon>Ecdysozoa</taxon>
        <taxon>Arthropoda</taxon>
        <taxon>Hexapoda</taxon>
        <taxon>Collembola</taxon>
        <taxon>Entomobryomorpha</taxon>
        <taxon>Entomobryoidea</taxon>
        <taxon>Orchesellidae</taxon>
        <taxon>Orchesellinae</taxon>
        <taxon>Orchesella</taxon>
    </lineage>
</organism>
<name>A0ABP1R7Y9_9HEXA</name>
<keyword evidence="4" id="KW-0862">Zinc</keyword>
<evidence type="ECO:0000313" key="12">
    <source>
        <dbReference type="Proteomes" id="UP001642540"/>
    </source>
</evidence>
<evidence type="ECO:0000256" key="9">
    <source>
        <dbReference type="SAM" id="MobiDB-lite"/>
    </source>
</evidence>
<dbReference type="Proteomes" id="UP001642540">
    <property type="component" value="Unassembled WGS sequence"/>
</dbReference>
<dbReference type="PANTHER" id="PTHR46179">
    <property type="entry name" value="ZINC FINGER PROTEIN"/>
    <property type="match status" value="1"/>
</dbReference>
<keyword evidence="6" id="KW-0804">Transcription</keyword>
<dbReference type="PROSITE" id="PS00028">
    <property type="entry name" value="ZINC_FINGER_C2H2_1"/>
    <property type="match status" value="1"/>
</dbReference>
<feature type="region of interest" description="Disordered" evidence="9">
    <location>
        <begin position="46"/>
        <end position="132"/>
    </location>
</feature>
<evidence type="ECO:0000259" key="10">
    <source>
        <dbReference type="PROSITE" id="PS50157"/>
    </source>
</evidence>
<comment type="caution">
    <text evidence="11">The sequence shown here is derived from an EMBL/GenBank/DDBJ whole genome shotgun (WGS) entry which is preliminary data.</text>
</comment>
<feature type="domain" description="C2H2-type" evidence="10">
    <location>
        <begin position="352"/>
        <end position="380"/>
    </location>
</feature>
<reference evidence="11 12" key="1">
    <citation type="submission" date="2024-08" db="EMBL/GenBank/DDBJ databases">
        <authorList>
            <person name="Cucini C."/>
            <person name="Frati F."/>
        </authorList>
    </citation>
    <scope>NUCLEOTIDE SEQUENCE [LARGE SCALE GENOMIC DNA]</scope>
</reference>
<evidence type="ECO:0000256" key="3">
    <source>
        <dbReference type="ARBA" id="ARBA00022771"/>
    </source>
</evidence>
<evidence type="ECO:0000256" key="2">
    <source>
        <dbReference type="ARBA" id="ARBA00022723"/>
    </source>
</evidence>
<dbReference type="EMBL" id="CAXLJM020000068">
    <property type="protein sequence ID" value="CAL8122412.1"/>
    <property type="molecule type" value="Genomic_DNA"/>
</dbReference>
<evidence type="ECO:0000256" key="5">
    <source>
        <dbReference type="ARBA" id="ARBA00023015"/>
    </source>
</evidence>
<dbReference type="SMART" id="SM00355">
    <property type="entry name" value="ZnF_C2H2"/>
    <property type="match status" value="4"/>
</dbReference>
<evidence type="ECO:0000256" key="8">
    <source>
        <dbReference type="PROSITE-ProRule" id="PRU00042"/>
    </source>
</evidence>
<evidence type="ECO:0000256" key="7">
    <source>
        <dbReference type="ARBA" id="ARBA00023242"/>
    </source>
</evidence>
<dbReference type="Pfam" id="PF00096">
    <property type="entry name" value="zf-C2H2"/>
    <property type="match status" value="1"/>
</dbReference>
<evidence type="ECO:0000256" key="6">
    <source>
        <dbReference type="ARBA" id="ARBA00023163"/>
    </source>
</evidence>
<gene>
    <name evidence="11" type="ORF">ODALV1_LOCUS19791</name>
</gene>
<keyword evidence="3 8" id="KW-0863">Zinc-finger</keyword>
<accession>A0ABP1R7Y9</accession>
<keyword evidence="2" id="KW-0479">Metal-binding</keyword>
<dbReference type="PROSITE" id="PS50157">
    <property type="entry name" value="ZINC_FINGER_C2H2_2"/>
    <property type="match status" value="2"/>
</dbReference>
<keyword evidence="7" id="KW-0539">Nucleus</keyword>
<feature type="compositionally biased region" description="Polar residues" evidence="9">
    <location>
        <begin position="65"/>
        <end position="89"/>
    </location>
</feature>
<protein>
    <recommendedName>
        <fullName evidence="10">C2H2-type domain-containing protein</fullName>
    </recommendedName>
</protein>
<dbReference type="InterPro" id="IPR051061">
    <property type="entry name" value="Zinc_finger_trans_reg"/>
</dbReference>
<sequence>MDSISPEEFRRLQMQVDILQRFLTKTFGSSFLDFCKEAQLALSKGIKVPPPLSNNKSTPSTSNSQQVNGIGSKAEISNGSKSNNVNPGVSATPKSAARRPPPPLLQRPTASRVTIMAGNTEISRIEDKDENGEQMYYYEDGYEEEEDVEILQPETVFSDDETNGTTKAKVFHREPPSRSNSNRNGVKRGHAVAFDYDTSGVMDDTNVNLPAGTDCIVIESEDEATNGENFEYQQEDSYDANNDDDIYEEGLSYNAEDMMEYAGNAVQTETVQTDGNVTFGTVVTAPDTGIQYFQCSFCPSPKVFKHKQSLKEHYLLNHSPTPPAFQCQCGRRFLKQSQLKRHEVVHTAERPFVCPICFKDFTRKDNMTVHMVRNHAEKKHPCPHCPDKIYATLAEVNRHLRLYHSQWKQ</sequence>
<keyword evidence="5" id="KW-0805">Transcription regulation</keyword>
<dbReference type="InterPro" id="IPR036236">
    <property type="entry name" value="Znf_C2H2_sf"/>
</dbReference>
<proteinExistence type="predicted"/>
<keyword evidence="12" id="KW-1185">Reference proteome</keyword>
<evidence type="ECO:0000256" key="1">
    <source>
        <dbReference type="ARBA" id="ARBA00004123"/>
    </source>
</evidence>
<dbReference type="PANTHER" id="PTHR46179:SF13">
    <property type="entry name" value="C2H2-TYPE DOMAIN-CONTAINING PROTEIN"/>
    <property type="match status" value="1"/>
</dbReference>
<feature type="compositionally biased region" description="Low complexity" evidence="9">
    <location>
        <begin position="53"/>
        <end position="64"/>
    </location>
</feature>